<evidence type="ECO:0000259" key="7">
    <source>
        <dbReference type="PROSITE" id="PS50850"/>
    </source>
</evidence>
<keyword evidence="4 6" id="KW-0472">Membrane</keyword>
<dbReference type="PANTHER" id="PTHR11360">
    <property type="entry name" value="MONOCARBOXYLATE TRANSPORTER"/>
    <property type="match status" value="1"/>
</dbReference>
<feature type="domain" description="Major facilitator superfamily (MFS) profile" evidence="7">
    <location>
        <begin position="29"/>
        <end position="406"/>
    </location>
</feature>
<dbReference type="OrthoDB" id="146345at2"/>
<feature type="transmembrane region" description="Helical" evidence="6">
    <location>
        <begin position="64"/>
        <end position="84"/>
    </location>
</feature>
<dbReference type="STRING" id="68223.GCA_002028425_02419"/>
<feature type="region of interest" description="Disordered" evidence="5">
    <location>
        <begin position="1"/>
        <end position="20"/>
    </location>
</feature>
<keyword evidence="3 6" id="KW-1133">Transmembrane helix</keyword>
<dbReference type="RefSeq" id="WP_045946267.1">
    <property type="nucleotide sequence ID" value="NZ_JZWV01000106.1"/>
</dbReference>
<name>A0A0F4JWP3_9ACTN</name>
<keyword evidence="9" id="KW-1185">Reference proteome</keyword>
<feature type="transmembrane region" description="Helical" evidence="6">
    <location>
        <begin position="382"/>
        <end position="401"/>
    </location>
</feature>
<evidence type="ECO:0000256" key="5">
    <source>
        <dbReference type="SAM" id="MobiDB-lite"/>
    </source>
</evidence>
<dbReference type="SUPFAM" id="SSF103473">
    <property type="entry name" value="MFS general substrate transporter"/>
    <property type="match status" value="1"/>
</dbReference>
<feature type="transmembrane region" description="Helical" evidence="6">
    <location>
        <begin position="319"/>
        <end position="340"/>
    </location>
</feature>
<dbReference type="InterPro" id="IPR036259">
    <property type="entry name" value="MFS_trans_sf"/>
</dbReference>
<dbReference type="CDD" id="cd17355">
    <property type="entry name" value="MFS_YcxA_like"/>
    <property type="match status" value="1"/>
</dbReference>
<dbReference type="Pfam" id="PF07690">
    <property type="entry name" value="MFS_1"/>
    <property type="match status" value="2"/>
</dbReference>
<dbReference type="AlphaFoldDB" id="A0A0F4JWP3"/>
<evidence type="ECO:0000313" key="9">
    <source>
        <dbReference type="Proteomes" id="UP000033551"/>
    </source>
</evidence>
<gene>
    <name evidence="8" type="ORF">VR44_05735</name>
</gene>
<organism evidence="8 9">
    <name type="scientific">Streptomyces katrae</name>
    <dbReference type="NCBI Taxonomy" id="68223"/>
    <lineage>
        <taxon>Bacteria</taxon>
        <taxon>Bacillati</taxon>
        <taxon>Actinomycetota</taxon>
        <taxon>Actinomycetes</taxon>
        <taxon>Kitasatosporales</taxon>
        <taxon>Streptomycetaceae</taxon>
        <taxon>Streptomyces</taxon>
    </lineage>
</organism>
<dbReference type="GO" id="GO:0005886">
    <property type="term" value="C:plasma membrane"/>
    <property type="evidence" value="ECO:0007669"/>
    <property type="project" value="UniProtKB-SubCell"/>
</dbReference>
<feature type="transmembrane region" description="Helical" evidence="6">
    <location>
        <begin position="122"/>
        <end position="141"/>
    </location>
</feature>
<dbReference type="PANTHER" id="PTHR11360:SF284">
    <property type="entry name" value="EG:103B4.3 PROTEIN-RELATED"/>
    <property type="match status" value="1"/>
</dbReference>
<feature type="transmembrane region" description="Helical" evidence="6">
    <location>
        <begin position="27"/>
        <end position="52"/>
    </location>
</feature>
<dbReference type="InterPro" id="IPR050327">
    <property type="entry name" value="Proton-linked_MCT"/>
</dbReference>
<protein>
    <submittedName>
        <fullName evidence="8">MFS transporter</fullName>
    </submittedName>
</protein>
<feature type="compositionally biased region" description="Polar residues" evidence="5">
    <location>
        <begin position="1"/>
        <end position="13"/>
    </location>
</feature>
<keyword evidence="2 6" id="KW-0812">Transmembrane</keyword>
<accession>A0A0F4JWP3</accession>
<evidence type="ECO:0000313" key="8">
    <source>
        <dbReference type="EMBL" id="KJY37406.1"/>
    </source>
</evidence>
<evidence type="ECO:0000256" key="3">
    <source>
        <dbReference type="ARBA" id="ARBA00022989"/>
    </source>
</evidence>
<feature type="transmembrane region" description="Helical" evidence="6">
    <location>
        <begin position="186"/>
        <end position="205"/>
    </location>
</feature>
<dbReference type="Proteomes" id="UP000033551">
    <property type="component" value="Unassembled WGS sequence"/>
</dbReference>
<dbReference type="Gene3D" id="1.20.1250.20">
    <property type="entry name" value="MFS general substrate transporter like domains"/>
    <property type="match status" value="2"/>
</dbReference>
<feature type="transmembrane region" description="Helical" evidence="6">
    <location>
        <begin position="96"/>
        <end position="116"/>
    </location>
</feature>
<sequence length="416" mass="43957">MTQTAPTSSTQDAAPTAPREPGRIHRAWFAAAVAFVTIIGAAAFASLPGLLIGPLHEEFDWSRGTIGFAVSVNLALYGLTAPFAAALMDRFGIRKVVALALTVIACGSLATVWMTASWQLVLFWGVLVGLGSGSMALAFAATVTNRWFTARRGLVTGILTAAGASGQLIFLPLLSWLVEHHGWRPASVTVALAALSVVPFVWLLLRDHPADVGLAPYGGTYEPKPAPVQGAARRAVTVLFHAARTGPFWLLAGTFAICGASTNGLVRTHFTPVLGTIASGWFTDRFEARRLLAVYYALRGVSLLFLPVLLAPAVHPPMVLFIVFYGLDWVATVPPTIALCREHYGQVSAIVFGWVLASHQVGAALVAFLGGVARDAFGSYDLVWYASGGLCAVAALMAMVIRRRPERAAAAVPAAA</sequence>
<evidence type="ECO:0000256" key="1">
    <source>
        <dbReference type="ARBA" id="ARBA00004651"/>
    </source>
</evidence>
<evidence type="ECO:0000256" key="2">
    <source>
        <dbReference type="ARBA" id="ARBA00022692"/>
    </source>
</evidence>
<dbReference type="InterPro" id="IPR020846">
    <property type="entry name" value="MFS_dom"/>
</dbReference>
<reference evidence="8 9" key="1">
    <citation type="submission" date="2015-02" db="EMBL/GenBank/DDBJ databases">
        <authorList>
            <person name="Ju K.-S."/>
            <person name="Doroghazi J.R."/>
            <person name="Metcalf W."/>
        </authorList>
    </citation>
    <scope>NUCLEOTIDE SEQUENCE [LARGE SCALE GENOMIC DNA]</scope>
    <source>
        <strain evidence="8 9">NRRL ISP-5550</strain>
    </source>
</reference>
<evidence type="ECO:0000256" key="6">
    <source>
        <dbReference type="SAM" id="Phobius"/>
    </source>
</evidence>
<feature type="transmembrane region" description="Helical" evidence="6">
    <location>
        <begin position="153"/>
        <end position="174"/>
    </location>
</feature>
<evidence type="ECO:0000256" key="4">
    <source>
        <dbReference type="ARBA" id="ARBA00023136"/>
    </source>
</evidence>
<feature type="transmembrane region" description="Helical" evidence="6">
    <location>
        <begin position="347"/>
        <end position="370"/>
    </location>
</feature>
<feature type="transmembrane region" description="Helical" evidence="6">
    <location>
        <begin position="293"/>
        <end position="313"/>
    </location>
</feature>
<comment type="caution">
    <text evidence="8">The sequence shown here is derived from an EMBL/GenBank/DDBJ whole genome shotgun (WGS) entry which is preliminary data.</text>
</comment>
<dbReference type="EMBL" id="JZWV01000106">
    <property type="protein sequence ID" value="KJY37406.1"/>
    <property type="molecule type" value="Genomic_DNA"/>
</dbReference>
<dbReference type="PROSITE" id="PS50850">
    <property type="entry name" value="MFS"/>
    <property type="match status" value="1"/>
</dbReference>
<proteinExistence type="predicted"/>
<comment type="subcellular location">
    <subcellularLocation>
        <location evidence="1">Cell membrane</location>
        <topology evidence="1">Multi-pass membrane protein</topology>
    </subcellularLocation>
</comment>
<dbReference type="GO" id="GO:0022857">
    <property type="term" value="F:transmembrane transporter activity"/>
    <property type="evidence" value="ECO:0007669"/>
    <property type="project" value="InterPro"/>
</dbReference>
<dbReference type="InterPro" id="IPR011701">
    <property type="entry name" value="MFS"/>
</dbReference>
<dbReference type="PATRIC" id="fig|68223.7.peg.1962"/>